<keyword evidence="2" id="KW-1133">Transmembrane helix</keyword>
<feature type="transmembrane region" description="Helical" evidence="2">
    <location>
        <begin position="398"/>
        <end position="421"/>
    </location>
</feature>
<dbReference type="AlphaFoldDB" id="A0AA86PU10"/>
<evidence type="ECO:0000256" key="1">
    <source>
        <dbReference type="ARBA" id="ARBA00008455"/>
    </source>
</evidence>
<dbReference type="SMART" id="SM00645">
    <property type="entry name" value="Pept_C1"/>
    <property type="match status" value="1"/>
</dbReference>
<name>A0AA86PU10_9EUKA</name>
<gene>
    <name evidence="5" type="ORF">HINF_LOCUS33471</name>
    <name evidence="6" type="ORF">HINF_LOCUS49276</name>
</gene>
<dbReference type="Gene3D" id="3.90.70.10">
    <property type="entry name" value="Cysteine proteinases"/>
    <property type="match status" value="1"/>
</dbReference>
<accession>A0AA86PU10</accession>
<dbReference type="PRINTS" id="PR00705">
    <property type="entry name" value="PAPAIN"/>
</dbReference>
<protein>
    <submittedName>
        <fullName evidence="5">Cathepsin L</fullName>
    </submittedName>
    <submittedName>
        <fullName evidence="6">Cathepsin_L</fullName>
    </submittedName>
</protein>
<dbReference type="InterPro" id="IPR000668">
    <property type="entry name" value="Peptidase_C1A_C"/>
</dbReference>
<keyword evidence="2" id="KW-0472">Membrane</keyword>
<dbReference type="Proteomes" id="UP001642409">
    <property type="component" value="Unassembled WGS sequence"/>
</dbReference>
<evidence type="ECO:0000259" key="4">
    <source>
        <dbReference type="SMART" id="SM00645"/>
    </source>
</evidence>
<dbReference type="Pfam" id="PF00112">
    <property type="entry name" value="Peptidase_C1"/>
    <property type="match status" value="1"/>
</dbReference>
<reference evidence="6 7" key="2">
    <citation type="submission" date="2024-07" db="EMBL/GenBank/DDBJ databases">
        <authorList>
            <person name="Akdeniz Z."/>
        </authorList>
    </citation>
    <scope>NUCLEOTIDE SEQUENCE [LARGE SCALE GENOMIC DNA]</scope>
</reference>
<evidence type="ECO:0000256" key="3">
    <source>
        <dbReference type="SAM" id="SignalP"/>
    </source>
</evidence>
<comment type="similarity">
    <text evidence="1">Belongs to the peptidase C1 family.</text>
</comment>
<feature type="signal peptide" evidence="3">
    <location>
        <begin position="1"/>
        <end position="17"/>
    </location>
</feature>
<dbReference type="InterPro" id="IPR038765">
    <property type="entry name" value="Papain-like_cys_pep_sf"/>
</dbReference>
<dbReference type="PANTHER" id="PTHR12411">
    <property type="entry name" value="CYSTEINE PROTEASE FAMILY C1-RELATED"/>
    <property type="match status" value="1"/>
</dbReference>
<feature type="domain" description="Peptidase C1A papain C-terminal" evidence="4">
    <location>
        <begin position="101"/>
        <end position="358"/>
    </location>
</feature>
<dbReference type="EMBL" id="CATOUU010000751">
    <property type="protein sequence ID" value="CAI9945826.1"/>
    <property type="molecule type" value="Genomic_DNA"/>
</dbReference>
<sequence>MLLISIALTCSINPTETCSEAYEKFVKCFNKEQSEESQTIFCRRFELYQKHGGLIQPMMDIEREYRPLRKERNVHQKQGVSLNCQNTYCHASNVLKDLSKIYQSVDLREAGLSNPAQQQGNCQSCWIFAMTSLMETSIKLQKFDNSQSFWTLTKDISEQFILSNTFGSVQEYCTGSDLMIGFDYFNKNFQTVEVKENYDYSPEAYRSRYQSHTILPPLIEPNLFLKPFQTFTVFGDSAQKTPVVGIHVDDGEIFSKNTVWTIKSYLSRGIAIGAAMHTGSNQDTLNKHDGRTVLNIKCDMQRQYLDHQVTIVGYGRKNGQDVWIIKNSWGPTWAGNGHMFVPIGENSMCTERYAVAIIPKTYDLFSTKPYDMGTHQRGGQFDLDHDNGKMVKKGMEPWLLAVIIVVPIVVIGIAIGVFFMCRQMKRKSTPTTINSPMEYQ</sequence>
<organism evidence="5">
    <name type="scientific">Hexamita inflata</name>
    <dbReference type="NCBI Taxonomy" id="28002"/>
    <lineage>
        <taxon>Eukaryota</taxon>
        <taxon>Metamonada</taxon>
        <taxon>Diplomonadida</taxon>
        <taxon>Hexamitidae</taxon>
        <taxon>Hexamitinae</taxon>
        <taxon>Hexamita</taxon>
    </lineage>
</organism>
<evidence type="ECO:0000256" key="2">
    <source>
        <dbReference type="SAM" id="Phobius"/>
    </source>
</evidence>
<evidence type="ECO:0000313" key="7">
    <source>
        <dbReference type="Proteomes" id="UP001642409"/>
    </source>
</evidence>
<evidence type="ECO:0000313" key="6">
    <source>
        <dbReference type="EMBL" id="CAL6060539.1"/>
    </source>
</evidence>
<dbReference type="InterPro" id="IPR013128">
    <property type="entry name" value="Peptidase_C1A"/>
</dbReference>
<proteinExistence type="inferred from homology"/>
<feature type="chain" id="PRO_5041690530" evidence="3">
    <location>
        <begin position="18"/>
        <end position="440"/>
    </location>
</feature>
<keyword evidence="2" id="KW-0812">Transmembrane</keyword>
<dbReference type="SUPFAM" id="SSF54001">
    <property type="entry name" value="Cysteine proteinases"/>
    <property type="match status" value="1"/>
</dbReference>
<reference evidence="5" key="1">
    <citation type="submission" date="2023-06" db="EMBL/GenBank/DDBJ databases">
        <authorList>
            <person name="Kurt Z."/>
        </authorList>
    </citation>
    <scope>NUCLEOTIDE SEQUENCE</scope>
</reference>
<dbReference type="EMBL" id="CAXDID020000230">
    <property type="protein sequence ID" value="CAL6060539.1"/>
    <property type="molecule type" value="Genomic_DNA"/>
</dbReference>
<comment type="caution">
    <text evidence="5">The sequence shown here is derived from an EMBL/GenBank/DDBJ whole genome shotgun (WGS) entry which is preliminary data.</text>
</comment>
<dbReference type="GO" id="GO:0008234">
    <property type="term" value="F:cysteine-type peptidase activity"/>
    <property type="evidence" value="ECO:0007669"/>
    <property type="project" value="InterPro"/>
</dbReference>
<keyword evidence="7" id="KW-1185">Reference proteome</keyword>
<evidence type="ECO:0000313" key="5">
    <source>
        <dbReference type="EMBL" id="CAI9945826.1"/>
    </source>
</evidence>
<dbReference type="GO" id="GO:0006508">
    <property type="term" value="P:proteolysis"/>
    <property type="evidence" value="ECO:0007669"/>
    <property type="project" value="InterPro"/>
</dbReference>
<keyword evidence="3" id="KW-0732">Signal</keyword>